<accession>A0A5B7YEQ2</accession>
<keyword evidence="1" id="KW-1133">Transmembrane helix</keyword>
<feature type="transmembrane region" description="Helical" evidence="1">
    <location>
        <begin position="203"/>
        <end position="225"/>
    </location>
</feature>
<evidence type="ECO:0000313" key="2">
    <source>
        <dbReference type="EMBL" id="QCZ93723.1"/>
    </source>
</evidence>
<dbReference type="EMBL" id="CP039852">
    <property type="protein sequence ID" value="QCZ93723.1"/>
    <property type="molecule type" value="Genomic_DNA"/>
</dbReference>
<keyword evidence="1" id="KW-0472">Membrane</keyword>
<evidence type="ECO:0000256" key="1">
    <source>
        <dbReference type="SAM" id="Phobius"/>
    </source>
</evidence>
<feature type="transmembrane region" description="Helical" evidence="1">
    <location>
        <begin position="12"/>
        <end position="31"/>
    </location>
</feature>
<dbReference type="RefSeq" id="WP_139756467.1">
    <property type="nucleotide sequence ID" value="NZ_CP039852.1"/>
</dbReference>
<keyword evidence="3" id="KW-1185">Reference proteome</keyword>
<dbReference type="Proteomes" id="UP000304912">
    <property type="component" value="Chromosome"/>
</dbReference>
<reference evidence="2 3" key="1">
    <citation type="submission" date="2019-04" db="EMBL/GenBank/DDBJ databases">
        <title>Salinimonas iocasae sp. nov., a halophilic bacterium isolated from the outer tube casing of tubeworms in Okinawa Trough.</title>
        <authorList>
            <person name="Zhang H."/>
            <person name="Wang H."/>
            <person name="Li C."/>
        </authorList>
    </citation>
    <scope>NUCLEOTIDE SEQUENCE [LARGE SCALE GENOMIC DNA]</scope>
    <source>
        <strain evidence="2 3">KX18D6</strain>
    </source>
</reference>
<gene>
    <name evidence="2" type="ORF">FBQ74_09555</name>
</gene>
<evidence type="ECO:0000313" key="3">
    <source>
        <dbReference type="Proteomes" id="UP000304912"/>
    </source>
</evidence>
<dbReference type="Pfam" id="PF03929">
    <property type="entry name" value="PepSY_TM"/>
    <property type="match status" value="1"/>
</dbReference>
<proteinExistence type="predicted"/>
<organism evidence="2 3">
    <name type="scientific">Salinimonas iocasae</name>
    <dbReference type="NCBI Taxonomy" id="2572577"/>
    <lineage>
        <taxon>Bacteria</taxon>
        <taxon>Pseudomonadati</taxon>
        <taxon>Pseudomonadota</taxon>
        <taxon>Gammaproteobacteria</taxon>
        <taxon>Alteromonadales</taxon>
        <taxon>Alteromonadaceae</taxon>
        <taxon>Alteromonas/Salinimonas group</taxon>
        <taxon>Salinimonas</taxon>
    </lineage>
</organism>
<protein>
    <submittedName>
        <fullName evidence="2">PepSY domain-containing protein</fullName>
    </submittedName>
</protein>
<sequence>MVNVVRRYHRWLMLFVALQFLLWAVSGLYMVSMDIHYIHGESLVNTPAVSVADEQRKTRFETIVQAYPNAESVTLRSLAGKPVYQVYLVDSSTPLLIATDTGQPLTQISEQQAARIAVRAFTGQGNIESVNSLVQPSDAPDELSSRHLPVWQVNFDGTFSPTLYVSQYTGAIVTVRHHPWRWFDWMWRLHILDWDDGATLGNVFFLIFAFTGLAGALSGAVLSYCRICKKDSQSEAL</sequence>
<dbReference type="AlphaFoldDB" id="A0A5B7YEQ2"/>
<dbReference type="InterPro" id="IPR005625">
    <property type="entry name" value="PepSY-ass_TM"/>
</dbReference>
<dbReference type="KEGG" id="salk:FBQ74_09555"/>
<dbReference type="OrthoDB" id="9806195at2"/>
<keyword evidence="1" id="KW-0812">Transmembrane</keyword>
<name>A0A5B7YEQ2_9ALTE</name>